<feature type="binding site" evidence="11">
    <location>
        <position position="55"/>
    </location>
    <ligand>
        <name>Ca(2+)</name>
        <dbReference type="ChEBI" id="CHEBI:29108"/>
        <label>1</label>
    </ligand>
</feature>
<comment type="pathway">
    <text evidence="2">Lipid metabolism.</text>
</comment>
<keyword evidence="8 10" id="KW-0408">Iron</keyword>
<dbReference type="SUPFAM" id="SSF48484">
    <property type="entry name" value="Lipoxigenase"/>
    <property type="match status" value="1"/>
</dbReference>
<dbReference type="GO" id="GO:0019372">
    <property type="term" value="P:lipoxygenase pathway"/>
    <property type="evidence" value="ECO:0000318"/>
    <property type="project" value="GO_Central"/>
</dbReference>
<dbReference type="PROSITE" id="PS50095">
    <property type="entry name" value="PLAT"/>
    <property type="match status" value="1"/>
</dbReference>
<dbReference type="GO" id="GO:0005506">
    <property type="term" value="F:iron ion binding"/>
    <property type="evidence" value="ECO:0007669"/>
    <property type="project" value="InterPro"/>
</dbReference>
<keyword evidence="4" id="KW-0963">Cytoplasm</keyword>
<dbReference type="Gene3D" id="2.60.60.20">
    <property type="entry name" value="PLAT/LH2 domain"/>
    <property type="match status" value="1"/>
</dbReference>
<keyword evidence="11" id="KW-0106">Calcium</keyword>
<evidence type="ECO:0000313" key="17">
    <source>
        <dbReference type="Proteomes" id="UP000018468"/>
    </source>
</evidence>
<dbReference type="SUPFAM" id="SSF49723">
    <property type="entry name" value="Lipase/lipooxygenase domain (PLAT/LH2 domain)"/>
    <property type="match status" value="1"/>
</dbReference>
<evidence type="ECO:0000256" key="7">
    <source>
        <dbReference type="ARBA" id="ARBA00023002"/>
    </source>
</evidence>
<evidence type="ECO:0000256" key="5">
    <source>
        <dbReference type="ARBA" id="ARBA00022723"/>
    </source>
</evidence>
<feature type="binding site" evidence="11">
    <location>
        <position position="94"/>
    </location>
    <ligand>
        <name>Ca(2+)</name>
        <dbReference type="ChEBI" id="CHEBI:29108"/>
        <label>1</label>
    </ligand>
</feature>
<evidence type="ECO:0000256" key="6">
    <source>
        <dbReference type="ARBA" id="ARBA00022964"/>
    </source>
</evidence>
<dbReference type="InterPro" id="IPR020834">
    <property type="entry name" value="LipOase_CS"/>
</dbReference>
<dbReference type="STRING" id="7918.ENSLOCP00000000138"/>
<reference evidence="17" key="1">
    <citation type="submission" date="2011-12" db="EMBL/GenBank/DDBJ databases">
        <title>The Draft Genome of Lepisosteus oculatus.</title>
        <authorList>
            <consortium name="The Broad Institute Genome Assembly &amp; Analysis Group"/>
            <consortium name="Computational R&amp;D Group"/>
            <consortium name="and Sequencing Platform"/>
            <person name="Di Palma F."/>
            <person name="Alfoldi J."/>
            <person name="Johnson J."/>
            <person name="Berlin A."/>
            <person name="Gnerre S."/>
            <person name="Jaffe D."/>
            <person name="MacCallum I."/>
            <person name="Young S."/>
            <person name="Walker B.J."/>
            <person name="Lander E.S."/>
            <person name="Lindblad-Toh K."/>
        </authorList>
    </citation>
    <scope>NUCLEOTIDE SEQUENCE [LARGE SCALE GENOMIC DNA]</scope>
</reference>
<feature type="binding site" evidence="10">
    <location>
        <position position="379"/>
    </location>
    <ligand>
        <name>Fe cation</name>
        <dbReference type="ChEBI" id="CHEBI:24875"/>
        <note>catalytic</note>
    </ligand>
</feature>
<organism evidence="16 17">
    <name type="scientific">Lepisosteus oculatus</name>
    <name type="common">Spotted gar</name>
    <dbReference type="NCBI Taxonomy" id="7918"/>
    <lineage>
        <taxon>Eukaryota</taxon>
        <taxon>Metazoa</taxon>
        <taxon>Chordata</taxon>
        <taxon>Craniata</taxon>
        <taxon>Vertebrata</taxon>
        <taxon>Euteleostomi</taxon>
        <taxon>Actinopterygii</taxon>
        <taxon>Neopterygii</taxon>
        <taxon>Holostei</taxon>
        <taxon>Semionotiformes</taxon>
        <taxon>Lepisosteidae</taxon>
        <taxon>Lepisosteus</taxon>
    </lineage>
</organism>
<dbReference type="GO" id="GO:0016702">
    <property type="term" value="F:oxidoreductase activity, acting on single donors with incorporation of molecular oxygen, incorporation of two atoms of oxygen"/>
    <property type="evidence" value="ECO:0000318"/>
    <property type="project" value="GO_Central"/>
</dbReference>
<dbReference type="AlphaFoldDB" id="W5LVI1"/>
<evidence type="ECO:0000256" key="3">
    <source>
        <dbReference type="ARBA" id="ARBA00009419"/>
    </source>
</evidence>
<dbReference type="GO" id="GO:0019369">
    <property type="term" value="P:arachidonate metabolic process"/>
    <property type="evidence" value="ECO:0000318"/>
    <property type="project" value="GO_Central"/>
</dbReference>
<evidence type="ECO:0000259" key="14">
    <source>
        <dbReference type="PROSITE" id="PS50095"/>
    </source>
</evidence>
<feature type="binding site" evidence="11">
    <location>
        <position position="93"/>
    </location>
    <ligand>
        <name>Ca(2+)</name>
        <dbReference type="ChEBI" id="CHEBI:29108"/>
        <label>1</label>
    </ligand>
</feature>
<evidence type="ECO:0000256" key="8">
    <source>
        <dbReference type="ARBA" id="ARBA00023004"/>
    </source>
</evidence>
<keyword evidence="17" id="KW-1185">Reference proteome</keyword>
<evidence type="ECO:0000256" key="10">
    <source>
        <dbReference type="PIRSR" id="PIRSR601885-1"/>
    </source>
</evidence>
<reference evidence="16" key="3">
    <citation type="submission" date="2025-09" db="UniProtKB">
        <authorList>
            <consortium name="Ensembl"/>
        </authorList>
    </citation>
    <scope>IDENTIFICATION</scope>
</reference>
<evidence type="ECO:0000256" key="12">
    <source>
        <dbReference type="PIRSR" id="PIRSR601885-3"/>
    </source>
</evidence>
<proteinExistence type="inferred from homology"/>
<accession>W5LVI1</accession>
<dbReference type="Bgee" id="ENSLOCG00000000119">
    <property type="expression patterns" value="Expressed in pharyngeal gill and 3 other cell types or tissues"/>
</dbReference>
<dbReference type="Pfam" id="PF01477">
    <property type="entry name" value="PLAT"/>
    <property type="match status" value="1"/>
</dbReference>
<name>W5LVI1_LEPOC</name>
<comment type="cofactor">
    <cofactor evidence="10">
        <name>Fe cation</name>
        <dbReference type="ChEBI" id="CHEBI:24875"/>
    </cofactor>
    <text evidence="10">Binds 1 Fe cation per subunit.</text>
</comment>
<evidence type="ECO:0000256" key="9">
    <source>
        <dbReference type="ARBA" id="ARBA00023098"/>
    </source>
</evidence>
<evidence type="ECO:0000256" key="2">
    <source>
        <dbReference type="ARBA" id="ARBA00005189"/>
    </source>
</evidence>
<dbReference type="InterPro" id="IPR001885">
    <property type="entry name" value="LipOase_mml"/>
</dbReference>
<dbReference type="FunFam" id="1.20.245.10:FF:000001">
    <property type="entry name" value="Arachidonate 5-lipoxygenase a"/>
    <property type="match status" value="1"/>
</dbReference>
<feature type="binding site" evidence="10">
    <location>
        <position position="384"/>
    </location>
    <ligand>
        <name>Fe cation</name>
        <dbReference type="ChEBI" id="CHEBI:24875"/>
        <note>catalytic</note>
    </ligand>
</feature>
<dbReference type="PROSITE" id="PS51393">
    <property type="entry name" value="LIPOXYGENASE_3"/>
    <property type="match status" value="1"/>
</dbReference>
<dbReference type="Proteomes" id="UP000018468">
    <property type="component" value="Unassembled WGS sequence"/>
</dbReference>
<keyword evidence="6" id="KW-0223">Dioxygenase</keyword>
<protein>
    <submittedName>
        <fullName evidence="16">Arachidonate 8S-lipoxygenase-like</fullName>
    </submittedName>
</protein>
<evidence type="ECO:0000256" key="11">
    <source>
        <dbReference type="PIRSR" id="PIRSR601885-2"/>
    </source>
</evidence>
<comment type="caution">
    <text evidence="13">Lacks conserved residue(s) required for the propagation of feature annotation.</text>
</comment>
<dbReference type="InterPro" id="IPR036226">
    <property type="entry name" value="LipOase_C_sf"/>
</dbReference>
<dbReference type="GO" id="GO:0005737">
    <property type="term" value="C:cytoplasm"/>
    <property type="evidence" value="ECO:0007669"/>
    <property type="project" value="UniProtKB-SubCell"/>
</dbReference>
<dbReference type="PRINTS" id="PR00467">
    <property type="entry name" value="MAMLPOXGNASE"/>
</dbReference>
<evidence type="ECO:0000256" key="4">
    <source>
        <dbReference type="ARBA" id="ARBA00022490"/>
    </source>
</evidence>
<feature type="binding site" evidence="11">
    <location>
        <position position="32"/>
    </location>
    <ligand>
        <name>Ca(2+)</name>
        <dbReference type="ChEBI" id="CHEBI:29108"/>
        <label>1</label>
    </ligand>
</feature>
<dbReference type="Pfam" id="PF00305">
    <property type="entry name" value="Lipoxygenase"/>
    <property type="match status" value="1"/>
</dbReference>
<comment type="subcellular location">
    <subcellularLocation>
        <location evidence="1">Cytoplasm</location>
    </subcellularLocation>
</comment>
<keyword evidence="9" id="KW-0443">Lipid metabolism</keyword>
<feature type="domain" description="Lipoxygenase" evidence="15">
    <location>
        <begin position="131"/>
        <end position="682"/>
    </location>
</feature>
<evidence type="ECO:0000256" key="13">
    <source>
        <dbReference type="PROSITE-ProRule" id="PRU00152"/>
    </source>
</evidence>
<dbReference type="Gene3D" id="1.20.245.10">
    <property type="entry name" value="Lipoxygenase-1, Domain 5"/>
    <property type="match status" value="1"/>
</dbReference>
<evidence type="ECO:0000256" key="1">
    <source>
        <dbReference type="ARBA" id="ARBA00004496"/>
    </source>
</evidence>
<dbReference type="InParanoid" id="W5LVI1"/>
<dbReference type="eggNOG" id="ENOG502QQSP">
    <property type="taxonomic scope" value="Eukaryota"/>
</dbReference>
<keyword evidence="7" id="KW-0560">Oxidoreductase</keyword>
<dbReference type="PANTHER" id="PTHR11771">
    <property type="entry name" value="LIPOXYGENASE"/>
    <property type="match status" value="1"/>
</dbReference>
<evidence type="ECO:0000313" key="16">
    <source>
        <dbReference type="Ensembl" id="ENSLOCP00000000138.1"/>
    </source>
</evidence>
<dbReference type="InterPro" id="IPR001024">
    <property type="entry name" value="PLAT/LH2_dom"/>
</dbReference>
<evidence type="ECO:0000259" key="15">
    <source>
        <dbReference type="PROSITE" id="PS51393"/>
    </source>
</evidence>
<sequence length="682" mass="78095">TETFVKDVPNIVNIKVVLNKVSVTTGKMAFAGTNDNVYITLIGTDDTSDTFNLHNWGQNLVRGTTNVYYFSCKKHLGDIVLIRLEKSPHLLGDDWFCSMVTVEFEEKTYNFPCYRWLKGKESLELREGKAKKPQEDQLDILQKHRKSELESRRTLIQWAATEENIPKHVHYERPEDLPSELQLSYTKETELNFSIFKALADLGLGGITCNRDSWESMKIYEKFFNHYKTTNISEKVQKYWKEDSFFGYQYLNGTNPILIKQCKQIPPNFPVTNDMVHEFLEKSSSLQEELEKGSIYLVDYELLDGIETNIIDNKKQYLPAPLCLLYLDNEENLMPIAIQLEQKAGPENPIFLPSDSVCWLLAKTYVRSADFNYFELVTHLLRTHLLAEVFCVATLRQLPSVHPVFKVLIPHMRYTLHINILARNTLVSKGGVLDEVSSCGGKGISEVIQRGLTSLTYSALCLPDDIAARGVGGIPNYHYRDDGLKLWAAINRFVEGILKHYYPADKDVLEDTELQAWIEDIFTNGFLGREQSGIPETFLTVHELTNFLTVVIFTCSVQHSAVNSGQFDYCSWMPNAPPTMTRPPPTTKQDLIFSELIHSIADKNSTLKTLAVTRMVSYSYLDKVKLGDYPEKQFTEKRPQDLILKFRSELEKIEDEINARNTSIEIKYTYMLPSVVENSVAV</sequence>
<dbReference type="SMART" id="SM00308">
    <property type="entry name" value="LH2"/>
    <property type="match status" value="1"/>
</dbReference>
<dbReference type="InterPro" id="IPR036392">
    <property type="entry name" value="PLAT/LH2_dom_sf"/>
</dbReference>
<feature type="domain" description="PLAT" evidence="14">
    <location>
        <begin position="17"/>
        <end position="131"/>
    </location>
</feature>
<dbReference type="Ensembl" id="ENSLOCT00000000138.1">
    <property type="protein sequence ID" value="ENSLOCP00000000138.1"/>
    <property type="gene ID" value="ENSLOCG00000000119.1"/>
</dbReference>
<dbReference type="PROSITE" id="PS00081">
    <property type="entry name" value="LIPOXYGENASE_2"/>
    <property type="match status" value="1"/>
</dbReference>
<dbReference type="InterPro" id="IPR000907">
    <property type="entry name" value="LipOase"/>
</dbReference>
<keyword evidence="5 10" id="KW-0479">Metal-binding</keyword>
<comment type="similarity">
    <text evidence="3">Belongs to the lipoxygenase family.</text>
</comment>
<dbReference type="Gene3D" id="3.10.450.60">
    <property type="match status" value="1"/>
</dbReference>
<dbReference type="InterPro" id="IPR013819">
    <property type="entry name" value="LipOase_C"/>
</dbReference>
<dbReference type="OMA" id="WICDIFT"/>
<dbReference type="GeneTree" id="ENSGT00940000155191"/>
<reference evidence="16" key="2">
    <citation type="submission" date="2025-08" db="UniProtKB">
        <authorList>
            <consortium name="Ensembl"/>
        </authorList>
    </citation>
    <scope>IDENTIFICATION</scope>
</reference>
<feature type="binding site" evidence="10">
    <location>
        <position position="559"/>
    </location>
    <ligand>
        <name>Fe cation</name>
        <dbReference type="ChEBI" id="CHEBI:24875"/>
        <note>catalytic</note>
    </ligand>
</feature>
<dbReference type="GO" id="GO:0034440">
    <property type="term" value="P:lipid oxidation"/>
    <property type="evidence" value="ECO:0000318"/>
    <property type="project" value="GO_Central"/>
</dbReference>
<feature type="site" description="Essential for stabilizing binding to COTL1" evidence="12">
    <location>
        <position position="116"/>
    </location>
</feature>
<dbReference type="PRINTS" id="PR00087">
    <property type="entry name" value="LIPOXYGENASE"/>
</dbReference>